<protein>
    <recommendedName>
        <fullName evidence="4">Lipoprotein</fullName>
    </recommendedName>
</protein>
<dbReference type="InterPro" id="IPR045398">
    <property type="entry name" value="DUF6515"/>
</dbReference>
<proteinExistence type="predicted"/>
<name>A0ABU1YLS3_ROSSA</name>
<evidence type="ECO:0000313" key="3">
    <source>
        <dbReference type="Proteomes" id="UP001180453"/>
    </source>
</evidence>
<organism evidence="2 3">
    <name type="scientific">Roseateles saccharophilus</name>
    <name type="common">Pseudomonas saccharophila</name>
    <dbReference type="NCBI Taxonomy" id="304"/>
    <lineage>
        <taxon>Bacteria</taxon>
        <taxon>Pseudomonadati</taxon>
        <taxon>Pseudomonadota</taxon>
        <taxon>Betaproteobacteria</taxon>
        <taxon>Burkholderiales</taxon>
        <taxon>Sphaerotilaceae</taxon>
        <taxon>Roseateles</taxon>
    </lineage>
</organism>
<dbReference type="Pfam" id="PF20125">
    <property type="entry name" value="DUF6515"/>
    <property type="match status" value="1"/>
</dbReference>
<evidence type="ECO:0008006" key="4">
    <source>
        <dbReference type="Google" id="ProtNLM"/>
    </source>
</evidence>
<dbReference type="Proteomes" id="UP001180453">
    <property type="component" value="Unassembled WGS sequence"/>
</dbReference>
<keyword evidence="3" id="KW-1185">Reference proteome</keyword>
<evidence type="ECO:0000313" key="2">
    <source>
        <dbReference type="EMBL" id="MDR7269808.1"/>
    </source>
</evidence>
<keyword evidence="1" id="KW-0732">Signal</keyword>
<gene>
    <name evidence="2" type="ORF">J2X20_002437</name>
</gene>
<evidence type="ECO:0000256" key="1">
    <source>
        <dbReference type="SAM" id="SignalP"/>
    </source>
</evidence>
<reference evidence="2 3" key="1">
    <citation type="submission" date="2023-07" db="EMBL/GenBank/DDBJ databases">
        <title>Sorghum-associated microbial communities from plants grown in Nebraska, USA.</title>
        <authorList>
            <person name="Schachtman D."/>
        </authorList>
    </citation>
    <scope>NUCLEOTIDE SEQUENCE [LARGE SCALE GENOMIC DNA]</scope>
    <source>
        <strain evidence="2 3">BE314</strain>
    </source>
</reference>
<feature type="signal peptide" evidence="1">
    <location>
        <begin position="1"/>
        <end position="50"/>
    </location>
</feature>
<comment type="caution">
    <text evidence="2">The sequence shown here is derived from an EMBL/GenBank/DDBJ whole genome shotgun (WGS) entry which is preliminary data.</text>
</comment>
<sequence>MRRQCTHATLVTLAIHPDFGLKTMKKTWFQASAAAALALCAAFSAPAAHADVRVRANIGMVFDNRYHHDHYYPAPGYVAPHVPYGAVVVGSGPGRYWFHGGVWYQPYGPRYRVVLPPVGLVIPLLPPAYVTLTLGGLPYYYANGVYYRAVPEGYAVVTPPPDVATAQVAPAPPPPAPKAEPVIYPRNGQAPEQLENDRRECNRWATTQPNAQADASVFNRAVEACMDGRGYTMK</sequence>
<dbReference type="RefSeq" id="WP_310264939.1">
    <property type="nucleotide sequence ID" value="NZ_JAVDXU010000001.1"/>
</dbReference>
<accession>A0ABU1YLS3</accession>
<feature type="chain" id="PRO_5047336523" description="Lipoprotein" evidence="1">
    <location>
        <begin position="51"/>
        <end position="234"/>
    </location>
</feature>
<dbReference type="EMBL" id="JAVDXU010000001">
    <property type="protein sequence ID" value="MDR7269808.1"/>
    <property type="molecule type" value="Genomic_DNA"/>
</dbReference>